<dbReference type="PANTHER" id="PTHR43537:SF24">
    <property type="entry name" value="GLUCONATE OPERON TRANSCRIPTIONAL REPRESSOR"/>
    <property type="match status" value="1"/>
</dbReference>
<organism evidence="5 6">
    <name type="scientific">Glutamicibacter nicotianae</name>
    <name type="common">Arthrobacter nicotianae</name>
    <dbReference type="NCBI Taxonomy" id="37929"/>
    <lineage>
        <taxon>Bacteria</taxon>
        <taxon>Bacillati</taxon>
        <taxon>Actinomycetota</taxon>
        <taxon>Actinomycetes</taxon>
        <taxon>Micrococcales</taxon>
        <taxon>Micrococcaceae</taxon>
        <taxon>Glutamicibacter</taxon>
    </lineage>
</organism>
<dbReference type="Pfam" id="PF07729">
    <property type="entry name" value="FCD"/>
    <property type="match status" value="1"/>
</dbReference>
<dbReference type="CDD" id="cd07377">
    <property type="entry name" value="WHTH_GntR"/>
    <property type="match status" value="1"/>
</dbReference>
<dbReference type="SUPFAM" id="SSF48008">
    <property type="entry name" value="GntR ligand-binding domain-like"/>
    <property type="match status" value="1"/>
</dbReference>
<dbReference type="Gene3D" id="1.10.10.10">
    <property type="entry name" value="Winged helix-like DNA-binding domain superfamily/Winged helix DNA-binding domain"/>
    <property type="match status" value="1"/>
</dbReference>
<dbReference type="InterPro" id="IPR000485">
    <property type="entry name" value="AsnC-type_HTH_dom"/>
</dbReference>
<dbReference type="SMART" id="SM00895">
    <property type="entry name" value="FCD"/>
    <property type="match status" value="1"/>
</dbReference>
<dbReference type="InterPro" id="IPR008920">
    <property type="entry name" value="TF_FadR/GntR_C"/>
</dbReference>
<evidence type="ECO:0000256" key="3">
    <source>
        <dbReference type="ARBA" id="ARBA00023163"/>
    </source>
</evidence>
<dbReference type="Proteomes" id="UP000316242">
    <property type="component" value="Unassembled WGS sequence"/>
</dbReference>
<dbReference type="SMART" id="SM00345">
    <property type="entry name" value="HTH_GNTR"/>
    <property type="match status" value="1"/>
</dbReference>
<proteinExistence type="predicted"/>
<comment type="caution">
    <text evidence="5">The sequence shown here is derived from an EMBL/GenBank/DDBJ whole genome shotgun (WGS) entry which is preliminary data.</text>
</comment>
<evidence type="ECO:0000256" key="1">
    <source>
        <dbReference type="ARBA" id="ARBA00023015"/>
    </source>
</evidence>
<evidence type="ECO:0000259" key="4">
    <source>
        <dbReference type="PROSITE" id="PS50949"/>
    </source>
</evidence>
<dbReference type="SUPFAM" id="SSF46785">
    <property type="entry name" value="Winged helix' DNA-binding domain"/>
    <property type="match status" value="1"/>
</dbReference>
<evidence type="ECO:0000313" key="5">
    <source>
        <dbReference type="EMBL" id="GEC11522.1"/>
    </source>
</evidence>
<dbReference type="InterPro" id="IPR000524">
    <property type="entry name" value="Tscrpt_reg_HTH_GntR"/>
</dbReference>
<dbReference type="InterPro" id="IPR036390">
    <property type="entry name" value="WH_DNA-bd_sf"/>
</dbReference>
<keyword evidence="3" id="KW-0804">Transcription</keyword>
<evidence type="ECO:0000256" key="2">
    <source>
        <dbReference type="ARBA" id="ARBA00023125"/>
    </source>
</evidence>
<dbReference type="EMBL" id="BJNE01000002">
    <property type="protein sequence ID" value="GEC11522.1"/>
    <property type="molecule type" value="Genomic_DNA"/>
</dbReference>
<dbReference type="PANTHER" id="PTHR43537">
    <property type="entry name" value="TRANSCRIPTIONAL REGULATOR, GNTR FAMILY"/>
    <property type="match status" value="1"/>
</dbReference>
<protein>
    <submittedName>
        <fullName evidence="5">GntR family transcriptional regulator</fullName>
    </submittedName>
</protein>
<reference evidence="5 6" key="1">
    <citation type="submission" date="2019-06" db="EMBL/GenBank/DDBJ databases">
        <title>Whole genome shotgun sequence of Glutamicibacter nicotianae NBRC 14234.</title>
        <authorList>
            <person name="Hosoyama A."/>
            <person name="Uohara A."/>
            <person name="Ohji S."/>
            <person name="Ichikawa N."/>
        </authorList>
    </citation>
    <scope>NUCLEOTIDE SEQUENCE [LARGE SCALE GENOMIC DNA]</scope>
    <source>
        <strain evidence="5 6">NBRC 14234</strain>
    </source>
</reference>
<feature type="domain" description="HTH gntR-type" evidence="4">
    <location>
        <begin position="10"/>
        <end position="77"/>
    </location>
</feature>
<dbReference type="Pfam" id="PF00392">
    <property type="entry name" value="GntR"/>
    <property type="match status" value="1"/>
</dbReference>
<accession>A0ABQ0RI74</accession>
<dbReference type="InterPro" id="IPR011711">
    <property type="entry name" value="GntR_C"/>
</dbReference>
<keyword evidence="1" id="KW-0805">Transcription regulation</keyword>
<dbReference type="RefSeq" id="WP_141356087.1">
    <property type="nucleotide sequence ID" value="NZ_BAAAWM010000001.1"/>
</dbReference>
<gene>
    <name evidence="5" type="ORF">ANI01nite_07250</name>
</gene>
<keyword evidence="2" id="KW-0238">DNA-binding</keyword>
<dbReference type="Gene3D" id="1.20.120.530">
    <property type="entry name" value="GntR ligand-binding domain-like"/>
    <property type="match status" value="1"/>
</dbReference>
<dbReference type="PROSITE" id="PS50949">
    <property type="entry name" value="HTH_GNTR"/>
    <property type="match status" value="1"/>
</dbReference>
<evidence type="ECO:0000313" key="6">
    <source>
        <dbReference type="Proteomes" id="UP000316242"/>
    </source>
</evidence>
<dbReference type="PRINTS" id="PR00033">
    <property type="entry name" value="HTHASNC"/>
</dbReference>
<keyword evidence="6" id="KW-1185">Reference proteome</keyword>
<sequence length="229" mass="25544">MTLNKLEPSALVGEQVYDAIHRSIINGELEAGQRLRIRDLAEQLGTSVMPVREALRRLEEGGLVQTIPYRGAVVKGFTAQELLHIYAVRRLLEVEAAKLGAPNLSDADIAGLHADYDKMIAALEREDINDCLAQDEAFLSRMYAASGNPFLIESIERLWTQCRAYKVIGARRAVASGRQKMLWEFQQQMLEAAESRDAKKIADLNDASIMAAMERIRTALSESEEPQES</sequence>
<name>A0ABQ0RI74_GLUNI</name>
<dbReference type="InterPro" id="IPR036388">
    <property type="entry name" value="WH-like_DNA-bd_sf"/>
</dbReference>